<comment type="caution">
    <text evidence="3">The sequence shown here is derived from an EMBL/GenBank/DDBJ whole genome shotgun (WGS) entry which is preliminary data.</text>
</comment>
<feature type="transmembrane region" description="Helical" evidence="2">
    <location>
        <begin position="505"/>
        <end position="528"/>
    </location>
</feature>
<gene>
    <name evidence="3" type="ORF">Lisr_1484</name>
</gene>
<keyword evidence="2" id="KW-1133">Transmembrane helix</keyword>
<feature type="region of interest" description="Disordered" evidence="1">
    <location>
        <begin position="653"/>
        <end position="769"/>
    </location>
</feature>
<feature type="transmembrane region" description="Helical" evidence="2">
    <location>
        <begin position="265"/>
        <end position="286"/>
    </location>
</feature>
<keyword evidence="2 3" id="KW-0812">Transmembrane</keyword>
<feature type="compositionally biased region" description="Polar residues" evidence="1">
    <location>
        <begin position="753"/>
        <end position="769"/>
    </location>
</feature>
<proteinExistence type="predicted"/>
<dbReference type="RefSeq" id="WP_058501837.1">
    <property type="nucleotide sequence ID" value="NZ_CAAAJA010000027.1"/>
</dbReference>
<dbReference type="OrthoDB" id="5634904at2"/>
<organism evidence="3 4">
    <name type="scientific">Legionella israelensis</name>
    <dbReference type="NCBI Taxonomy" id="454"/>
    <lineage>
        <taxon>Bacteria</taxon>
        <taxon>Pseudomonadati</taxon>
        <taxon>Pseudomonadota</taxon>
        <taxon>Gammaproteobacteria</taxon>
        <taxon>Legionellales</taxon>
        <taxon>Legionellaceae</taxon>
        <taxon>Legionella</taxon>
    </lineage>
</organism>
<name>A0A0W0VR08_9GAMM</name>
<dbReference type="EMBL" id="LNYH01000086">
    <property type="protein sequence ID" value="KTD22463.1"/>
    <property type="molecule type" value="Genomic_DNA"/>
</dbReference>
<evidence type="ECO:0000256" key="1">
    <source>
        <dbReference type="SAM" id="MobiDB-lite"/>
    </source>
</evidence>
<feature type="compositionally biased region" description="Polar residues" evidence="1">
    <location>
        <begin position="698"/>
        <end position="732"/>
    </location>
</feature>
<feature type="transmembrane region" description="Helical" evidence="2">
    <location>
        <begin position="626"/>
        <end position="648"/>
    </location>
</feature>
<accession>A0A0W0VR08</accession>
<feature type="transmembrane region" description="Helical" evidence="2">
    <location>
        <begin position="232"/>
        <end position="253"/>
    </location>
</feature>
<dbReference type="PATRIC" id="fig|454.4.peg.1615"/>
<dbReference type="Proteomes" id="UP000054761">
    <property type="component" value="Unassembled WGS sequence"/>
</dbReference>
<evidence type="ECO:0000313" key="3">
    <source>
        <dbReference type="EMBL" id="KTD22463.1"/>
    </source>
</evidence>
<evidence type="ECO:0000256" key="2">
    <source>
        <dbReference type="SAM" id="Phobius"/>
    </source>
</evidence>
<reference evidence="3 4" key="1">
    <citation type="submission" date="2015-11" db="EMBL/GenBank/DDBJ databases">
        <title>Genomic analysis of 38 Legionella species identifies large and diverse effector repertoires.</title>
        <authorList>
            <person name="Burstein D."/>
            <person name="Amaro F."/>
            <person name="Zusman T."/>
            <person name="Lifshitz Z."/>
            <person name="Cohen O."/>
            <person name="Gilbert J.A."/>
            <person name="Pupko T."/>
            <person name="Shuman H.A."/>
            <person name="Segal G."/>
        </authorList>
    </citation>
    <scope>NUCLEOTIDE SEQUENCE [LARGE SCALE GENOMIC DNA]</scope>
    <source>
        <strain evidence="3 4">Bercovier 4</strain>
    </source>
</reference>
<sequence length="769" mass="86717">MPKKSTSNEALRSEDLVWLLAFAGSLEAINQSTQKSREKIIRFAHKVDENRAAYYSYALLDGLSLSYTMFKYFCDVFIANQDFDAQHELMLSPGGMAAIAAESIFIIGFSFLACHFDGDKSNALKKFIAVAWPYTRDTLKALKNCYKGLRSTLQIAELLGAPNMLSTLIPAGLALGALAAANRIWMRSMVSKRKIQQDKNKKLLQDIEKLEALTYLEWQSYLKQIEHQSHGLRAAAFASAAFGGMADSMYLYVGILTLGSLSSTVLWPMTVLCVVYAVSCVITRIYEEHQYQQKLILSQVSCETALLRKRIETVYDEYLNNEGEELADLDKEQQLAKLSLVELEHQYSAIQQKLFIDELSQLETSVLEKIIRLKNECSEEELKKRLAEESLVLSAKKLRQLQDSQLNAVLEAKKENRLTVLKEPDVFELKKEEKLLQKLLLKKLFEEAEIKRSELQKFSTNSYKMAALMGMKHGLYAYGALASVMFVVATVLFLCSVSFPPALLAAGVVMGAVFLLGFVAHSLLSNYWHNHQQKQKLKDSSEAGKLNELKEEIDKTDKNLLPQQQFSDSLRQGLIMDPSPQFFFQEWFEVIRSFFSGLGKGQRNVDFTCNPLLEADENGHYHETPIMFGIMVVSSIVFSFTLALRALAKGFRGKGSEKEETLSSGEQEPEKRNSVTGPKIQEDTPFYSSEPIPIPQSFRPSSHQESTLSPSPSLQENSPSPRQPRRSTNSLSFFAPPKDKYPPLLKRSKSCPHLSQYQSADVRNSVFNV</sequence>
<evidence type="ECO:0000313" key="4">
    <source>
        <dbReference type="Proteomes" id="UP000054761"/>
    </source>
</evidence>
<protein>
    <submittedName>
        <fullName evidence="3">Transmembrane protein</fullName>
    </submittedName>
</protein>
<keyword evidence="4" id="KW-1185">Reference proteome</keyword>
<feature type="transmembrane region" description="Helical" evidence="2">
    <location>
        <begin position="91"/>
        <end position="113"/>
    </location>
</feature>
<dbReference type="AlphaFoldDB" id="A0A0W0VR08"/>
<keyword evidence="2" id="KW-0472">Membrane</keyword>
<feature type="transmembrane region" description="Helical" evidence="2">
    <location>
        <begin position="167"/>
        <end position="185"/>
    </location>
</feature>
<feature type="transmembrane region" description="Helical" evidence="2">
    <location>
        <begin position="475"/>
        <end position="499"/>
    </location>
</feature>